<feature type="coiled-coil region" evidence="1">
    <location>
        <begin position="497"/>
        <end position="524"/>
    </location>
</feature>
<dbReference type="SUPFAM" id="SSF57997">
    <property type="entry name" value="Tropomyosin"/>
    <property type="match status" value="1"/>
</dbReference>
<keyword evidence="5" id="KW-1185">Reference proteome</keyword>
<evidence type="ECO:0000256" key="1">
    <source>
        <dbReference type="SAM" id="Coils"/>
    </source>
</evidence>
<dbReference type="PANTHER" id="PTHR18887:SF5">
    <property type="entry name" value="GOLGIN SUBFAMILY B MEMBER 1-LIKE"/>
    <property type="match status" value="1"/>
</dbReference>
<keyword evidence="3" id="KW-0472">Membrane</keyword>
<dbReference type="Proteomes" id="UP001497497">
    <property type="component" value="Unassembled WGS sequence"/>
</dbReference>
<feature type="coiled-coil region" evidence="1">
    <location>
        <begin position="1952"/>
        <end position="2147"/>
    </location>
</feature>
<feature type="transmembrane region" description="Helical" evidence="3">
    <location>
        <begin position="3650"/>
        <end position="3669"/>
    </location>
</feature>
<evidence type="ECO:0000313" key="5">
    <source>
        <dbReference type="Proteomes" id="UP001497497"/>
    </source>
</evidence>
<feature type="coiled-coil region" evidence="1">
    <location>
        <begin position="1442"/>
        <end position="1710"/>
    </location>
</feature>
<feature type="coiled-coil region" evidence="1">
    <location>
        <begin position="2898"/>
        <end position="2925"/>
    </location>
</feature>
<organism evidence="4 5">
    <name type="scientific">Lymnaea stagnalis</name>
    <name type="common">Great pond snail</name>
    <name type="synonym">Helix stagnalis</name>
    <dbReference type="NCBI Taxonomy" id="6523"/>
    <lineage>
        <taxon>Eukaryota</taxon>
        <taxon>Metazoa</taxon>
        <taxon>Spiralia</taxon>
        <taxon>Lophotrochozoa</taxon>
        <taxon>Mollusca</taxon>
        <taxon>Gastropoda</taxon>
        <taxon>Heterobranchia</taxon>
        <taxon>Euthyneura</taxon>
        <taxon>Panpulmonata</taxon>
        <taxon>Hygrophila</taxon>
        <taxon>Lymnaeoidea</taxon>
        <taxon>Lymnaeidae</taxon>
        <taxon>Lymnaea</taxon>
    </lineage>
</organism>
<feature type="coiled-coil region" evidence="1">
    <location>
        <begin position="420"/>
        <end position="454"/>
    </location>
</feature>
<keyword evidence="3" id="KW-0812">Transmembrane</keyword>
<evidence type="ECO:0000313" key="4">
    <source>
        <dbReference type="EMBL" id="CAL1543522.1"/>
    </source>
</evidence>
<keyword evidence="1" id="KW-0175">Coiled coil</keyword>
<feature type="region of interest" description="Disordered" evidence="2">
    <location>
        <begin position="2534"/>
        <end position="2558"/>
    </location>
</feature>
<feature type="coiled-coil region" evidence="1">
    <location>
        <begin position="3220"/>
        <end position="3302"/>
    </location>
</feature>
<feature type="coiled-coil region" evidence="1">
    <location>
        <begin position="2757"/>
        <end position="2868"/>
    </location>
</feature>
<keyword evidence="3" id="KW-1133">Transmembrane helix</keyword>
<feature type="coiled-coil region" evidence="1">
    <location>
        <begin position="2188"/>
        <end position="2250"/>
    </location>
</feature>
<dbReference type="PANTHER" id="PTHR18887">
    <property type="entry name" value="GOLGI-ASSOCIATED PROTEIN GCP360-RELATED"/>
    <property type="match status" value="1"/>
</dbReference>
<dbReference type="InterPro" id="IPR026202">
    <property type="entry name" value="GOLGB1"/>
</dbReference>
<evidence type="ECO:0000256" key="2">
    <source>
        <dbReference type="SAM" id="MobiDB-lite"/>
    </source>
</evidence>
<feature type="coiled-coil region" evidence="1">
    <location>
        <begin position="2966"/>
        <end position="3028"/>
    </location>
</feature>
<dbReference type="GO" id="GO:0005794">
    <property type="term" value="C:Golgi apparatus"/>
    <property type="evidence" value="ECO:0007669"/>
    <property type="project" value="InterPro"/>
</dbReference>
<sequence>MAGTDAEMELEQNQLQIQHLKALVRDRDEALQNKEKELQETNAKMSKLRLQAKAKAAKKTQLSEVKKAQEGHEKESFEEGASQEDGAHQANRAKALLLKRKLDEKDRIIAEKEEVIRVRESQLEAKERVLAERDGFVADLNDQLEQKTRAMENMQKSSGGSNSGDEVSQMYAQMVYKDRKIIELNNKILDQDKRIMDLQEFAGEKDQVIRGRDKVIEVLQNSIKERDQTVQDQALLISKLTARVESTNEKVDDVSEQLRQKSQELKTETERFHIKLTESQKYFEEMLQDMDTETKRLRVVIEEKSKDLSLRENDLIQQISKHERDIEALMNKDNINLQDHALQLLENKLKDTNDVLDGKLKVISVLQKENADKDKELSDSRDTQRLLKEKLQMSSEQMMILQASFVDMETQWKDEKLRLENKLKDTVEKHETELSEKELQLQTLQSTLAQYQTAYTQASIQYGRLQEHYQQALAGHVDPEHVKEMSAAASKDKNPDIDRLKKQLEEATLTIDKLSAQVKELETNPRVTSQQTADEGGAKSDTKLLKVKAQMTNKIKALEKQLQELKENKQPADEVASLKSRIKELEDEKRDFEEKLVEFNEKSSTIVELRAQIEELQGVVDMVHDQKETLQKEIDALKQENTQLTQTVTDLQAILDSAEGSQMQELQDAKTALRNSEIDKHSLQKEIEELKQRVDDYEQHKEETLANLKEQAEKLIALAAESKNLHAELEVKTARLSELERDKALYDIKLSEIEQEKQGLEQDKAELLQELRAAREKADHEKQSTSELESETGDLKVKISELTAALSGEQNISKEQKEQINELFSKLTALELQLQESVSNLEKVKEELSSAEQERVAINAELQSCSTKADILQQEKEKILAEKVNLEADRASLQSDLAVVRSELLATSQQTASLKTELLSEIDNLRSQLENQAKDLSDKSSSLEKFMADLTAANEELRSLKVSLEQSGDRCKEFELQVKQLKRELDVAREGQSEKGKELEEKTTSLLNQLSELESELASQQKLSSTQQATISELSFHLDERKDEVALVNQQMEELKHSLQHSQLTVIEKDKEAQTLKDSVEVETNSKLRLEESLDQISQKCNYFTEALSEKAAYIKQIEEDKIRTIESLNISLVSVQTELTSAHDNISHLQSVIESKETELMVLKQNCDSLQQQILTLSSDLDSSTSKLLEFKSINESLQQQVASYNEKITTMSCSIDEDSQQTQEIIQKLQDEKASSHQQVMSLEAEVAAARNACADKDSQLVLLNAALSEQEKRADSLQTALQKVQADKSHLDQQVSTLEQNILDISNQAQSYATAAEEAQGKLQALEEDKKVKESRFLQLITALSDSESGMRQLESTLNFGAEENSELEIQVNKLQTQFKLEKELKESLEIRLATIQTQLEAEQESKITLEKLLTESEDHKKSIEHKVTHLEMNNLENLEKLAELSEDYEAQITSLKEQLTLADSERMELKHNVERVKAQAEMSSMLVEKLQSSSSDKEQETIQQLMAKTEEVTQLQQQLELISIERDELKAKIVSAEQNVSHLQDELHNSRNLQDTLTSSKQSLEAELASKISELQQLREEAESFTAVQEILAQRTKELQDQSEEVSNLQQQISSLQVDVAKLQILEEQVTNLQSQNERLSGLLHNNNDDVTALQSRFLELEEEKLSLSSRLKEMEEIHEAVVTRSETLSIENNRLLKELQNVSENCTSIAHESTELKRAIADNEITIQSKLSEAQDFMSALIERESQLAEKDSALQEKCKELETLGSTRDKLLEEIQTFSASIAGKDQKIHSLLENMQEMEARLVQLEEQQASQSETEKQQQILQGQGDLETLKTALAEKEKAYADKELMAKKALATAKKLKFQLTQANSSLEEAKVEITKLNSEKLTLETQLSSHSADTSGIISDQSQSVLDVTLVESTEISTGISGDTSLNLTSESTEGKVSLELQSLQLQIATYKECCNQLQEQVQTLTEAAFDNESKLKKKQNEIDQLEGVKEGLKLTVIEVESAYEKLQQEMEAAQEDFLTSKEAMEKKCVILEEQAQQWKSFVENLQQEMTAKDHRIQQMNEELHTLHSDHKETTQLKMALEEKEENIMEMMAKIEHLQETLTRESQNTEELGQVLKAAEETIANQNTYRDEQERTPVSQSLQSLSHLQGFIDEKDSEIKELRECLLKQKADFELREQSLLSQITGLDRQIEEHKNQFVEMTDHLDEAQRTKEEMWAHAESLRQQMREQGVQIAELNSMVDSLRLQVEESHGLQQTSSDDELKSLQSALAGFQQQVEDQRLIISQMEQKIGQELVDDQAVTTDALMVPSEPAVDLSVKLESYQQIVEELNQEILSLRKDKENIVQECSEVDFEDLKRRLESISLEKASLEEERDQLRLDLDGQLDIAKRMQDVVTDKLGQVQNLQAAYEKLQSHMEALSSEKEQHLTVIDTLRGEIEGLEQVIAENQFAEAAAKSDLNKVQAERDQLIVEVENLKKESENLRQKLEHWQETNTSFSDMSFNTSLAEEQKQWSRSVAVGKAETVSESLQKSADGSPSKEQPTEQKLKQTEASLQQLQVQYEKTKSRLQVTEVKCEKMLVKLKAFKDKNDKLQIQVDELQQKLGLQGDSPQRDSNLREERRRLEEQVISLGNKLRQTETYNGQLIYENSSLKDQLKEIGAQSGGKKMALRLSEVQAQLEGKVVELDQSRAQQQVLQKTVEDLKAEVIIRTEENQSLKLELVHKSQTESDELSSENSLQLMLTEKCKQVDELEQKLGEEIQAKGALAQEVTRLEKELEKSLQEAEKLAKRRKKMKLDLQRQQEETDIKSLQSVFLTRDKEALARNIDTLRAELSELKGEISRLNEELDSERTKSSLAQKEVTEMKSRLSEEKAEWDVSHREQTALQESKITSLTVQLQTLQSQYDSLSSDNADYQSLATTLTANSTTLKREVEELKFKLKKTGETSTKSSGEGAGQDLSELTQLLGEAEQERDELREEFEGVREELIVLRRDKMSLSQQVVELSTTVQQLKEKISGLESAKSSESKISQGESVKVERVVPLGKDKAASRAEEIASLEEELTELREELATALDVNKDLKIEVSGLNWKLEEASNLEQDVEDLQAELSSSTMEKKILFHDLEEVRGEMSALQTDKHLLMKEVERLSELLEGQIYLGKGSGDGKPARVQRSTSEEVLQVLATKDSEISEIQRILDDKTKEVISCLTEIDSKDAIIIEHEKHISALEEDLNQAERALENMKDLEQRISLVTEELENSQSENKVLIKRLENFNVKIDTVKSLEADFDSLNADFNNVLEEKRDMARQIEDLHVRIRDLVSHQHEVTFSVEQQQHVLREKETLQRRVAELEGTEGNSMEENARLKQELDKIVAVLQQAEFDKESLTSQLQLYMTGGSSGSQEEYMRLQAQFSDVMEQKNAVVTQLNEALHTLKQREARCQQLALQVSQLAEDRGYLNTQLANLSKSLREKEQEWIAIRQQYGDLYQAYIASQSKTAELERRIALDSVQKELDEEETAAEADQVRSQNDQELNRLVELQSLYQNLQDTYTALNTTLTRERTLREQLERELGEAQEQIKLLAACASREIYLQMEEDNDSRIRETSTMLTRHGFGYCSRIHSWLRVKKAYFSFSSRQLGRVMRLRPGLRTIIWIYFAFIHILLIACFGGFLR</sequence>
<comment type="caution">
    <text evidence="4">The sequence shown here is derived from an EMBL/GenBank/DDBJ whole genome shotgun (WGS) entry which is preliminary data.</text>
</comment>
<feature type="coiled-coil region" evidence="1">
    <location>
        <begin position="3505"/>
        <end position="3583"/>
    </location>
</feature>
<proteinExistence type="predicted"/>
<feature type="coiled-coil region" evidence="1">
    <location>
        <begin position="237"/>
        <end position="271"/>
    </location>
</feature>
<evidence type="ECO:0000256" key="3">
    <source>
        <dbReference type="SAM" id="Phobius"/>
    </source>
</evidence>
<dbReference type="EMBL" id="CAXITT010000554">
    <property type="protein sequence ID" value="CAL1543522.1"/>
    <property type="molecule type" value="Genomic_DNA"/>
</dbReference>
<name>A0AAV2IFM9_LYMST</name>
<feature type="region of interest" description="Disordered" evidence="2">
    <location>
        <begin position="54"/>
        <end position="89"/>
    </location>
</feature>
<feature type="coiled-coil region" evidence="1">
    <location>
        <begin position="3334"/>
        <end position="3382"/>
    </location>
</feature>
<feature type="coiled-coil region" evidence="1">
    <location>
        <begin position="1788"/>
        <end position="1897"/>
    </location>
</feature>
<feature type="coiled-coil region" evidence="1">
    <location>
        <begin position="3416"/>
        <end position="3453"/>
    </location>
</feature>
<feature type="coiled-coil region" evidence="1">
    <location>
        <begin position="3054"/>
        <end position="3147"/>
    </location>
</feature>
<evidence type="ECO:0008006" key="6">
    <source>
        <dbReference type="Google" id="ProtNLM"/>
    </source>
</evidence>
<feature type="compositionally biased region" description="Basic and acidic residues" evidence="2">
    <location>
        <begin position="64"/>
        <end position="77"/>
    </location>
</feature>
<feature type="coiled-coil region" evidence="1">
    <location>
        <begin position="2280"/>
        <end position="2435"/>
    </location>
</feature>
<protein>
    <recommendedName>
        <fullName evidence="6">Golgin subfamily B member 1</fullName>
    </recommendedName>
</protein>
<dbReference type="Gene3D" id="1.10.287.1490">
    <property type="match status" value="1"/>
</dbReference>
<feature type="compositionally biased region" description="Polar residues" evidence="2">
    <location>
        <begin position="2534"/>
        <end position="2549"/>
    </location>
</feature>
<feature type="coiled-coil region" evidence="1">
    <location>
        <begin position="1147"/>
        <end position="1409"/>
    </location>
</feature>
<feature type="coiled-coil region" evidence="1">
    <location>
        <begin position="548"/>
        <end position="1058"/>
    </location>
</feature>
<gene>
    <name evidence="4" type="ORF">GSLYS_00017056001</name>
</gene>
<reference evidence="4 5" key="1">
    <citation type="submission" date="2024-04" db="EMBL/GenBank/DDBJ databases">
        <authorList>
            <consortium name="Genoscope - CEA"/>
            <person name="William W."/>
        </authorList>
    </citation>
    <scope>NUCLEOTIDE SEQUENCE [LARGE SCALE GENOMIC DNA]</scope>
</reference>
<feature type="coiled-coil region" evidence="1">
    <location>
        <begin position="2468"/>
        <end position="2502"/>
    </location>
</feature>
<accession>A0AAV2IFM9</accession>